<dbReference type="PANTHER" id="PTHR43610:SF1">
    <property type="entry name" value="N-ACETYLTRANSFERASE DOMAIN-CONTAINING PROTEIN"/>
    <property type="match status" value="1"/>
</dbReference>
<dbReference type="EMBL" id="CP047897">
    <property type="protein sequence ID" value="QHL87584.1"/>
    <property type="molecule type" value="Genomic_DNA"/>
</dbReference>
<dbReference type="Pfam" id="PF13302">
    <property type="entry name" value="Acetyltransf_3"/>
    <property type="match status" value="1"/>
</dbReference>
<dbReference type="Proteomes" id="UP000464214">
    <property type="component" value="Chromosome"/>
</dbReference>
<dbReference type="InterPro" id="IPR016181">
    <property type="entry name" value="Acyl_CoA_acyltransferase"/>
</dbReference>
<dbReference type="RefSeq" id="WP_160691120.1">
    <property type="nucleotide sequence ID" value="NZ_CP047897.1"/>
</dbReference>
<keyword evidence="2" id="KW-0808">Transferase</keyword>
<dbReference type="InterPro" id="IPR000182">
    <property type="entry name" value="GNAT_dom"/>
</dbReference>
<accession>A0A6P1NYU2</accession>
<dbReference type="Gene3D" id="3.40.630.30">
    <property type="match status" value="1"/>
</dbReference>
<dbReference type="AlphaFoldDB" id="A0A6P1NYU2"/>
<proteinExistence type="predicted"/>
<dbReference type="SUPFAM" id="SSF55729">
    <property type="entry name" value="Acyl-CoA N-acyltransferases (Nat)"/>
    <property type="match status" value="1"/>
</dbReference>
<gene>
    <name evidence="2" type="ORF">GU926_09085</name>
</gene>
<dbReference type="PANTHER" id="PTHR43610">
    <property type="entry name" value="BLL6696 PROTEIN"/>
    <property type="match status" value="1"/>
</dbReference>
<dbReference type="PROSITE" id="PS51186">
    <property type="entry name" value="GNAT"/>
    <property type="match status" value="1"/>
</dbReference>
<dbReference type="GO" id="GO:0016747">
    <property type="term" value="F:acyltransferase activity, transferring groups other than amino-acyl groups"/>
    <property type="evidence" value="ECO:0007669"/>
    <property type="project" value="InterPro"/>
</dbReference>
<feature type="domain" description="N-acetyltransferase" evidence="1">
    <location>
        <begin position="14"/>
        <end position="179"/>
    </location>
</feature>
<evidence type="ECO:0000313" key="2">
    <source>
        <dbReference type="EMBL" id="QHL87584.1"/>
    </source>
</evidence>
<evidence type="ECO:0000259" key="1">
    <source>
        <dbReference type="PROSITE" id="PS51186"/>
    </source>
</evidence>
<name>A0A6P1NYU2_9BACT</name>
<keyword evidence="3" id="KW-1185">Reference proteome</keyword>
<reference evidence="2 3" key="1">
    <citation type="submission" date="2020-01" db="EMBL/GenBank/DDBJ databases">
        <authorList>
            <person name="Kim M."/>
        </authorList>
    </citation>
    <scope>NUCLEOTIDE SEQUENCE [LARGE SCALE GENOMIC DNA]</scope>
    <source>
        <strain evidence="2 3">BT10</strain>
    </source>
</reference>
<protein>
    <submittedName>
        <fullName evidence="2">GNAT family N-acetyltransferase</fullName>
    </submittedName>
</protein>
<dbReference type="KEGG" id="nib:GU926_09085"/>
<organism evidence="2 3">
    <name type="scientific">Nibribacter ruber</name>
    <dbReference type="NCBI Taxonomy" id="2698458"/>
    <lineage>
        <taxon>Bacteria</taxon>
        <taxon>Pseudomonadati</taxon>
        <taxon>Bacteroidota</taxon>
        <taxon>Cytophagia</taxon>
        <taxon>Cytophagales</taxon>
        <taxon>Hymenobacteraceae</taxon>
        <taxon>Nibribacter</taxon>
    </lineage>
</organism>
<evidence type="ECO:0000313" key="3">
    <source>
        <dbReference type="Proteomes" id="UP000464214"/>
    </source>
</evidence>
<sequence>MKQPTPITLTGQHVLLRPMQETDIPELCRVGLEESLWTVGLSVVKTPEDMAHYVHTALKAQAAGAALPFVQVDPVTGGIIGSTRFGNIEVAHGGLEIGWTWIIPAYQRTGVNTEAKYLLLRHAFEDLGCLRVALKTDVLNQRSRNAMLRIGAKEEGILRNHMVTSTGRVRDTVMLSILDREWPEVKQRLEQMLAEGRGK</sequence>